<evidence type="ECO:0000313" key="1">
    <source>
        <dbReference type="EMBL" id="CDW50100.1"/>
    </source>
</evidence>
<organism evidence="1">
    <name type="scientific">Lepeophtheirus salmonis</name>
    <name type="common">Salmon louse</name>
    <name type="synonym">Caligus salmonis</name>
    <dbReference type="NCBI Taxonomy" id="72036"/>
    <lineage>
        <taxon>Eukaryota</taxon>
        <taxon>Metazoa</taxon>
        <taxon>Ecdysozoa</taxon>
        <taxon>Arthropoda</taxon>
        <taxon>Crustacea</taxon>
        <taxon>Multicrustacea</taxon>
        <taxon>Hexanauplia</taxon>
        <taxon>Copepoda</taxon>
        <taxon>Siphonostomatoida</taxon>
        <taxon>Caligidae</taxon>
        <taxon>Lepeophtheirus</taxon>
    </lineage>
</organism>
<feature type="non-terminal residue" evidence="1">
    <location>
        <position position="1"/>
    </location>
</feature>
<reference evidence="1" key="1">
    <citation type="submission" date="2014-05" db="EMBL/GenBank/DDBJ databases">
        <authorList>
            <person name="Chronopoulou M."/>
        </authorList>
    </citation>
    <scope>NUCLEOTIDE SEQUENCE</scope>
    <source>
        <tissue evidence="1">Whole organism</tissue>
    </source>
</reference>
<protein>
    <submittedName>
        <fullName evidence="1">Uncharacterized protein</fullName>
    </submittedName>
</protein>
<sequence>YDFDIYFIVNNQLDLIGRDISILCTIVCSKFHMKKRDDYLFD</sequence>
<name>A0A0K2VID1_LEPSM</name>
<proteinExistence type="predicted"/>
<accession>A0A0K2VID1</accession>
<dbReference type="AlphaFoldDB" id="A0A0K2VID1"/>
<dbReference type="EMBL" id="HACA01032739">
    <property type="protein sequence ID" value="CDW50100.1"/>
    <property type="molecule type" value="Transcribed_RNA"/>
</dbReference>